<evidence type="ECO:0000313" key="4">
    <source>
        <dbReference type="EMBL" id="WMW25219.1"/>
    </source>
</evidence>
<evidence type="ECO:0000259" key="3">
    <source>
        <dbReference type="PROSITE" id="PS51186"/>
    </source>
</evidence>
<evidence type="ECO:0000256" key="2">
    <source>
        <dbReference type="ARBA" id="ARBA00023315"/>
    </source>
</evidence>
<evidence type="ECO:0000313" key="5">
    <source>
        <dbReference type="Proteomes" id="UP001182908"/>
    </source>
</evidence>
<dbReference type="Pfam" id="PF00583">
    <property type="entry name" value="Acetyltransf_1"/>
    <property type="match status" value="1"/>
</dbReference>
<dbReference type="KEGG" id="mseb:RE474_00435"/>
<dbReference type="PANTHER" id="PTHR43420">
    <property type="entry name" value="ACETYLTRANSFERASE"/>
    <property type="match status" value="1"/>
</dbReference>
<keyword evidence="5" id="KW-1185">Reference proteome</keyword>
<keyword evidence="2" id="KW-0012">Acyltransferase</keyword>
<accession>A0AA51UKU2</accession>
<dbReference type="RefSeq" id="WP_309311026.1">
    <property type="nucleotide sequence ID" value="NZ_CP133592.1"/>
</dbReference>
<dbReference type="EMBL" id="CP133592">
    <property type="protein sequence ID" value="WMW25219.1"/>
    <property type="molecule type" value="Genomic_DNA"/>
</dbReference>
<organism evidence="4 5">
    <name type="scientific">Methanolobus sediminis</name>
    <dbReference type="NCBI Taxonomy" id="3072978"/>
    <lineage>
        <taxon>Archaea</taxon>
        <taxon>Methanobacteriati</taxon>
        <taxon>Methanobacteriota</taxon>
        <taxon>Stenosarchaea group</taxon>
        <taxon>Methanomicrobia</taxon>
        <taxon>Methanosarcinales</taxon>
        <taxon>Methanosarcinaceae</taxon>
        <taxon>Methanolobus</taxon>
    </lineage>
</organism>
<dbReference type="InterPro" id="IPR050680">
    <property type="entry name" value="YpeA/RimI_acetyltransf"/>
</dbReference>
<protein>
    <submittedName>
        <fullName evidence="4">GNAT family N-acetyltransferase</fullName>
    </submittedName>
</protein>
<dbReference type="PROSITE" id="PS51186">
    <property type="entry name" value="GNAT"/>
    <property type="match status" value="1"/>
</dbReference>
<name>A0AA51UKU2_9EURY</name>
<dbReference type="Proteomes" id="UP001182908">
    <property type="component" value="Chromosome"/>
</dbReference>
<dbReference type="GeneID" id="84231138"/>
<keyword evidence="1" id="KW-0808">Transferase</keyword>
<sequence>MENFLQVEQANLSHVGFLSEFGKSSFISAYKLTLPIEELRAYVNEAFSEELIKYEIESSEALYLICKNEKRMICGYAKFLNSAVPDCVTDNKAIELQRLYVRNEARGKGAGGLLFKNGISIYKERGFKVFWLRVWEGNTVAQNIYMKWGYTICGQEWYEVGKEKRRVLVMMKQI</sequence>
<dbReference type="InterPro" id="IPR016181">
    <property type="entry name" value="Acyl_CoA_acyltransferase"/>
</dbReference>
<dbReference type="InterPro" id="IPR000182">
    <property type="entry name" value="GNAT_dom"/>
</dbReference>
<proteinExistence type="predicted"/>
<evidence type="ECO:0000256" key="1">
    <source>
        <dbReference type="ARBA" id="ARBA00022679"/>
    </source>
</evidence>
<dbReference type="Gene3D" id="3.40.630.30">
    <property type="match status" value="1"/>
</dbReference>
<reference evidence="4 5" key="1">
    <citation type="submission" date="2023-08" db="EMBL/GenBank/DDBJ databases">
        <title>Methanolobus mangrovi sp. nov. and Methanolobus sediminis sp. nov, two novel methylotrophic methanogens isolated from mangrove sediments in China.</title>
        <authorList>
            <person name="Zhou J."/>
        </authorList>
    </citation>
    <scope>NUCLEOTIDE SEQUENCE [LARGE SCALE GENOMIC DNA]</scope>
    <source>
        <strain evidence="4 5">FTZ6</strain>
    </source>
</reference>
<gene>
    <name evidence="4" type="ORF">RE474_00435</name>
</gene>
<dbReference type="CDD" id="cd04301">
    <property type="entry name" value="NAT_SF"/>
    <property type="match status" value="1"/>
</dbReference>
<feature type="domain" description="N-acetyltransferase" evidence="3">
    <location>
        <begin position="27"/>
        <end position="174"/>
    </location>
</feature>
<dbReference type="GO" id="GO:0016747">
    <property type="term" value="F:acyltransferase activity, transferring groups other than amino-acyl groups"/>
    <property type="evidence" value="ECO:0007669"/>
    <property type="project" value="InterPro"/>
</dbReference>
<dbReference type="SUPFAM" id="SSF55729">
    <property type="entry name" value="Acyl-CoA N-acyltransferases (Nat)"/>
    <property type="match status" value="1"/>
</dbReference>
<dbReference type="AlphaFoldDB" id="A0AA51UKU2"/>